<comment type="caution">
    <text evidence="4">The sequence shown here is derived from an EMBL/GenBank/DDBJ whole genome shotgun (WGS) entry which is preliminary data.</text>
</comment>
<proteinExistence type="predicted"/>
<dbReference type="PANTHER" id="PTHR43877:SF2">
    <property type="entry name" value="AMINOALKYLPHOSPHONATE N-ACETYLTRANSFERASE-RELATED"/>
    <property type="match status" value="1"/>
</dbReference>
<dbReference type="CDD" id="cd04301">
    <property type="entry name" value="NAT_SF"/>
    <property type="match status" value="1"/>
</dbReference>
<name>A0A1J5RIC5_9ZZZZ</name>
<dbReference type="PANTHER" id="PTHR43877">
    <property type="entry name" value="AMINOALKYLPHOSPHONATE N-ACETYLTRANSFERASE-RELATED-RELATED"/>
    <property type="match status" value="1"/>
</dbReference>
<sequence>MSTLPSRPSRSENKDHLVFRRANSTDVDAIVALVNSAYRGESSRAGWTTEADILGGQRTDAEEISRLVAEDGSAILLCLRGGETIGSVHVERVDAATAYLGMLVIRPVLQGRGLGRCLMDEAERFVRAEWSVRRMQMQVITLRHELIAYYGRRGYLPTGETKPFPATDPRFGLPGVEGLMFEVLEKPLD</sequence>
<evidence type="ECO:0000313" key="4">
    <source>
        <dbReference type="EMBL" id="OIQ91852.1"/>
    </source>
</evidence>
<dbReference type="AlphaFoldDB" id="A0A1J5RIC5"/>
<dbReference type="Gene3D" id="3.40.630.30">
    <property type="match status" value="1"/>
</dbReference>
<evidence type="ECO:0000259" key="3">
    <source>
        <dbReference type="PROSITE" id="PS51186"/>
    </source>
</evidence>
<dbReference type="GO" id="GO:0016747">
    <property type="term" value="F:acyltransferase activity, transferring groups other than amino-acyl groups"/>
    <property type="evidence" value="ECO:0007669"/>
    <property type="project" value="InterPro"/>
</dbReference>
<dbReference type="EMBL" id="MLJW01000247">
    <property type="protein sequence ID" value="OIQ91852.1"/>
    <property type="molecule type" value="Genomic_DNA"/>
</dbReference>
<protein>
    <submittedName>
        <fullName evidence="4">Putative acetyltransferase</fullName>
    </submittedName>
</protein>
<keyword evidence="1 4" id="KW-0808">Transferase</keyword>
<dbReference type="InterPro" id="IPR016181">
    <property type="entry name" value="Acyl_CoA_acyltransferase"/>
</dbReference>
<gene>
    <name evidence="4" type="ORF">GALL_262230</name>
</gene>
<dbReference type="InterPro" id="IPR000182">
    <property type="entry name" value="GNAT_dom"/>
</dbReference>
<evidence type="ECO:0000256" key="2">
    <source>
        <dbReference type="ARBA" id="ARBA00023315"/>
    </source>
</evidence>
<accession>A0A1J5RIC5</accession>
<organism evidence="4">
    <name type="scientific">mine drainage metagenome</name>
    <dbReference type="NCBI Taxonomy" id="410659"/>
    <lineage>
        <taxon>unclassified sequences</taxon>
        <taxon>metagenomes</taxon>
        <taxon>ecological metagenomes</taxon>
    </lineage>
</organism>
<reference evidence="4" key="1">
    <citation type="submission" date="2016-10" db="EMBL/GenBank/DDBJ databases">
        <title>Sequence of Gallionella enrichment culture.</title>
        <authorList>
            <person name="Poehlein A."/>
            <person name="Muehling M."/>
            <person name="Daniel R."/>
        </authorList>
    </citation>
    <scope>NUCLEOTIDE SEQUENCE</scope>
</reference>
<dbReference type="SUPFAM" id="SSF55729">
    <property type="entry name" value="Acyl-CoA N-acyltransferases (Nat)"/>
    <property type="match status" value="1"/>
</dbReference>
<dbReference type="Pfam" id="PF00583">
    <property type="entry name" value="Acetyltransf_1"/>
    <property type="match status" value="1"/>
</dbReference>
<dbReference type="InterPro" id="IPR050832">
    <property type="entry name" value="Bact_Acetyltransf"/>
</dbReference>
<evidence type="ECO:0000256" key="1">
    <source>
        <dbReference type="ARBA" id="ARBA00022679"/>
    </source>
</evidence>
<feature type="domain" description="N-acetyltransferase" evidence="3">
    <location>
        <begin position="17"/>
        <end position="189"/>
    </location>
</feature>
<keyword evidence="2" id="KW-0012">Acyltransferase</keyword>
<dbReference type="PROSITE" id="PS51186">
    <property type="entry name" value="GNAT"/>
    <property type="match status" value="1"/>
</dbReference>